<evidence type="ECO:0000256" key="1">
    <source>
        <dbReference type="SAM" id="MobiDB-lite"/>
    </source>
</evidence>
<feature type="transmembrane region" description="Helical" evidence="2">
    <location>
        <begin position="164"/>
        <end position="189"/>
    </location>
</feature>
<dbReference type="RefSeq" id="XP_036630391.1">
    <property type="nucleotide sequence ID" value="XM_036776771.1"/>
</dbReference>
<evidence type="ECO:0000256" key="2">
    <source>
        <dbReference type="SAM" id="Phobius"/>
    </source>
</evidence>
<name>A0A8H6ZT18_PLEOS</name>
<dbReference type="Proteomes" id="UP000623687">
    <property type="component" value="Unassembled WGS sequence"/>
</dbReference>
<dbReference type="EMBL" id="JACETU010000005">
    <property type="protein sequence ID" value="KAF7428019.1"/>
    <property type="molecule type" value="Genomic_DNA"/>
</dbReference>
<keyword evidence="2" id="KW-1133">Transmembrane helix</keyword>
<feature type="transmembrane region" description="Helical" evidence="2">
    <location>
        <begin position="201"/>
        <end position="226"/>
    </location>
</feature>
<feature type="region of interest" description="Disordered" evidence="1">
    <location>
        <begin position="315"/>
        <end position="339"/>
    </location>
</feature>
<organism evidence="3 4">
    <name type="scientific">Pleurotus ostreatus</name>
    <name type="common">Oyster mushroom</name>
    <name type="synonym">White-rot fungus</name>
    <dbReference type="NCBI Taxonomy" id="5322"/>
    <lineage>
        <taxon>Eukaryota</taxon>
        <taxon>Fungi</taxon>
        <taxon>Dikarya</taxon>
        <taxon>Basidiomycota</taxon>
        <taxon>Agaricomycotina</taxon>
        <taxon>Agaricomycetes</taxon>
        <taxon>Agaricomycetidae</taxon>
        <taxon>Agaricales</taxon>
        <taxon>Pleurotineae</taxon>
        <taxon>Pleurotaceae</taxon>
        <taxon>Pleurotus</taxon>
    </lineage>
</organism>
<gene>
    <name evidence="3" type="ORF">PC9H_007238</name>
</gene>
<dbReference type="OrthoDB" id="2562239at2759"/>
<keyword evidence="4" id="KW-1185">Reference proteome</keyword>
<comment type="caution">
    <text evidence="3">The sequence shown here is derived from an EMBL/GenBank/DDBJ whole genome shotgun (WGS) entry which is preliminary data.</text>
</comment>
<evidence type="ECO:0000313" key="3">
    <source>
        <dbReference type="EMBL" id="KAF7428019.1"/>
    </source>
</evidence>
<feature type="transmembrane region" description="Helical" evidence="2">
    <location>
        <begin position="281"/>
        <end position="299"/>
    </location>
</feature>
<sequence length="356" mass="40560">MPSFPAPVGGVTLRTHDLVPSIVFLVAYCCLIPVMLYRIIDKKSRTTIFIGTNAFVIERVVLFCLRTIVSAKEGRESDAVTEYMQVTIGMGFVAIAQDVANLLRSMLVNSTYEYPRPDARAPELITPSEDAGWSCGLPLSAVPSLAQETKLPDMPRHRFWWRRFIDATTVLFIISIITGFIGNSLLVIQRHDRNKTYINQVLRYISTVLVLWITVALVIVSVWAKFKMPRVDQRSNGFMIYLSILLCITGIYRSYAMSNITTELSSQAPGSLNTPADKTTFYIFHILPEWMAAATLFGFRMREIFQTGLSGDNRWRDERPDEREDRLEEEREKEEKKKAMIQVSVASRFDDAVKYS</sequence>
<proteinExistence type="predicted"/>
<accession>A0A8H6ZT18</accession>
<feature type="transmembrane region" description="Helical" evidence="2">
    <location>
        <begin position="238"/>
        <end position="255"/>
    </location>
</feature>
<keyword evidence="2" id="KW-0812">Transmembrane</keyword>
<feature type="transmembrane region" description="Helical" evidence="2">
    <location>
        <begin position="20"/>
        <end position="40"/>
    </location>
</feature>
<dbReference type="AlphaFoldDB" id="A0A8H6ZT18"/>
<keyword evidence="2" id="KW-0472">Membrane</keyword>
<reference evidence="3" key="1">
    <citation type="submission" date="2019-07" db="EMBL/GenBank/DDBJ databases">
        <authorList>
            <person name="Palmer J.M."/>
        </authorList>
    </citation>
    <scope>NUCLEOTIDE SEQUENCE</scope>
    <source>
        <strain evidence="3">PC9</strain>
    </source>
</reference>
<dbReference type="GeneID" id="59377056"/>
<protein>
    <submittedName>
        <fullName evidence="3">Uncharacterized protein</fullName>
    </submittedName>
</protein>
<dbReference type="VEuPathDB" id="FungiDB:PC9H_007238"/>
<evidence type="ECO:0000313" key="4">
    <source>
        <dbReference type="Proteomes" id="UP000623687"/>
    </source>
</evidence>
<feature type="compositionally biased region" description="Basic and acidic residues" evidence="1">
    <location>
        <begin position="315"/>
        <end position="338"/>
    </location>
</feature>